<reference evidence="6 7" key="1">
    <citation type="journal article" date="2015" name="Infect. Genet. Evol.">
        <title>Genomic sequences of six botulinum neurotoxin-producing strains representing three clostridial species illustrate the mobility and diversity of botulinum neurotoxin genes.</title>
        <authorList>
            <person name="Smith T.J."/>
            <person name="Hill K.K."/>
            <person name="Xie G."/>
            <person name="Foley B.T."/>
            <person name="Williamson C.H."/>
            <person name="Foster J.T."/>
            <person name="Johnson S.L."/>
            <person name="Chertkov O."/>
            <person name="Teshima H."/>
            <person name="Gibbons H.S."/>
            <person name="Johnsky L.A."/>
            <person name="Karavis M.A."/>
            <person name="Smith L.A."/>
        </authorList>
    </citation>
    <scope>NUCLEOTIDE SEQUENCE [LARGE SCALE GENOMIC DNA]</scope>
    <source>
        <strain evidence="6 7">CDC 2741</strain>
    </source>
</reference>
<gene>
    <name evidence="6" type="ORF">U732_3445</name>
</gene>
<feature type="signal peptide" evidence="4">
    <location>
        <begin position="1"/>
        <end position="21"/>
    </location>
</feature>
<protein>
    <submittedName>
        <fullName evidence="6">NMT1-like family protein</fullName>
    </submittedName>
</protein>
<comment type="subcellular location">
    <subcellularLocation>
        <location evidence="1">Periplasm</location>
    </subcellularLocation>
</comment>
<evidence type="ECO:0000313" key="6">
    <source>
        <dbReference type="EMBL" id="KIE46764.1"/>
    </source>
</evidence>
<evidence type="ECO:0000256" key="4">
    <source>
        <dbReference type="SAM" id="SignalP"/>
    </source>
</evidence>
<dbReference type="PROSITE" id="PS51257">
    <property type="entry name" value="PROKAR_LIPOPROTEIN"/>
    <property type="match status" value="1"/>
</dbReference>
<dbReference type="GO" id="GO:0042597">
    <property type="term" value="C:periplasmic space"/>
    <property type="evidence" value="ECO:0007669"/>
    <property type="project" value="UniProtKB-SubCell"/>
</dbReference>
<dbReference type="EMBL" id="AYSO01000016">
    <property type="protein sequence ID" value="KIE46764.1"/>
    <property type="molecule type" value="Genomic_DNA"/>
</dbReference>
<keyword evidence="7" id="KW-1185">Reference proteome</keyword>
<accession>A0A0C1U1G3</accession>
<dbReference type="RefSeq" id="WP_039633218.1">
    <property type="nucleotide sequence ID" value="NZ_AYSO01000016.1"/>
</dbReference>
<dbReference type="Pfam" id="PF09084">
    <property type="entry name" value="NMT1"/>
    <property type="match status" value="1"/>
</dbReference>
<feature type="chain" id="PRO_5039684016" evidence="4">
    <location>
        <begin position="22"/>
        <end position="354"/>
    </location>
</feature>
<dbReference type="PANTHER" id="PTHR30024">
    <property type="entry name" value="ALIPHATIC SULFONATES-BINDING PROTEIN-RELATED"/>
    <property type="match status" value="1"/>
</dbReference>
<evidence type="ECO:0000313" key="7">
    <source>
        <dbReference type="Proteomes" id="UP000031366"/>
    </source>
</evidence>
<dbReference type="STRING" id="29341.RSJ17_18710"/>
<comment type="caution">
    <text evidence="6">The sequence shown here is derived from an EMBL/GenBank/DDBJ whole genome shotgun (WGS) entry which is preliminary data.</text>
</comment>
<dbReference type="AlphaFoldDB" id="A0A0C1U1G3"/>
<evidence type="ECO:0000256" key="1">
    <source>
        <dbReference type="ARBA" id="ARBA00004418"/>
    </source>
</evidence>
<keyword evidence="3 4" id="KW-0732">Signal</keyword>
<evidence type="ECO:0000259" key="5">
    <source>
        <dbReference type="Pfam" id="PF09084"/>
    </source>
</evidence>
<dbReference type="Gene3D" id="3.40.190.10">
    <property type="entry name" value="Periplasmic binding protein-like II"/>
    <property type="match status" value="2"/>
</dbReference>
<evidence type="ECO:0000256" key="3">
    <source>
        <dbReference type="ARBA" id="ARBA00022729"/>
    </source>
</evidence>
<organism evidence="6 7">
    <name type="scientific">Clostridium argentinense CDC 2741</name>
    <dbReference type="NCBI Taxonomy" id="1418104"/>
    <lineage>
        <taxon>Bacteria</taxon>
        <taxon>Bacillati</taxon>
        <taxon>Bacillota</taxon>
        <taxon>Clostridia</taxon>
        <taxon>Eubacteriales</taxon>
        <taxon>Clostridiaceae</taxon>
        <taxon>Clostridium</taxon>
    </lineage>
</organism>
<evidence type="ECO:0000256" key="2">
    <source>
        <dbReference type="ARBA" id="ARBA00010742"/>
    </source>
</evidence>
<dbReference type="PANTHER" id="PTHR30024:SF47">
    <property type="entry name" value="TAURINE-BINDING PERIPLASMIC PROTEIN"/>
    <property type="match status" value="1"/>
</dbReference>
<dbReference type="OrthoDB" id="9802202at2"/>
<dbReference type="SUPFAM" id="SSF53850">
    <property type="entry name" value="Periplasmic binding protein-like II"/>
    <property type="match status" value="1"/>
</dbReference>
<sequence length="354" mass="38347">MKKKLLSLILSAILVASVGLVGCGKTDNSSADVDKPVSADSVSNKEGLSEEEAWKLEPAYGKSIKIGYNGGLCLGAFGIASEKGFYEAEGLKTEVVKMTSQTDALGTGQVDVAGDHIATLLVPAVNGVNMVFTTGCHTGCKSLYVLANSGIKSTADLVGKTIAVGDGIGGSDHNISLRFLNHDNVDPNKVKFKPVESSAVILAMQNGEVQAVTLSDQFAKKFVDDGTLKIIRSLTFDEDFAQETCCVHAVNSDFYEKNPITVKKLTRAHQEASNWIEKNKAEFVKIMLDKKWASGDYDLVLDIAKTYKFDISDKATDDTLRIIINDYKTFGLISEDKDTDKLMDSLWHEVLADK</sequence>
<dbReference type="InterPro" id="IPR015168">
    <property type="entry name" value="SsuA/THI5"/>
</dbReference>
<name>A0A0C1U1G3_9CLOT</name>
<comment type="similarity">
    <text evidence="2">Belongs to the bacterial solute-binding protein SsuA/TauA family.</text>
</comment>
<feature type="domain" description="SsuA/THI5-like" evidence="5">
    <location>
        <begin position="79"/>
        <end position="278"/>
    </location>
</feature>
<dbReference type="Proteomes" id="UP000031366">
    <property type="component" value="Unassembled WGS sequence"/>
</dbReference>
<proteinExistence type="inferred from homology"/>